<dbReference type="Pfam" id="PF14686">
    <property type="entry name" value="fn3_3"/>
    <property type="match status" value="1"/>
</dbReference>
<dbReference type="EMBL" id="AZGZ01000010">
    <property type="protein sequence ID" value="KZZ92746.1"/>
    <property type="molecule type" value="Genomic_DNA"/>
</dbReference>
<dbReference type="InterPro" id="IPR013784">
    <property type="entry name" value="Carb-bd-like_fold"/>
</dbReference>
<dbReference type="PANTHER" id="PTHR32018">
    <property type="entry name" value="RHAMNOGALACTURONATE LYASE FAMILY PROTEIN"/>
    <property type="match status" value="1"/>
</dbReference>
<name>A0A167ZJN5_9EURO</name>
<dbReference type="GO" id="GO:0030246">
    <property type="term" value="F:carbohydrate binding"/>
    <property type="evidence" value="ECO:0007669"/>
    <property type="project" value="InterPro"/>
</dbReference>
<evidence type="ECO:0000256" key="4">
    <source>
        <dbReference type="ARBA" id="ARBA00012437"/>
    </source>
</evidence>
<proteinExistence type="inferred from homology"/>
<dbReference type="Proteomes" id="UP000242877">
    <property type="component" value="Unassembled WGS sequence"/>
</dbReference>
<dbReference type="InterPro" id="IPR011013">
    <property type="entry name" value="Gal_mutarotase_sf_dom"/>
</dbReference>
<dbReference type="InterPro" id="IPR008979">
    <property type="entry name" value="Galactose-bd-like_sf"/>
</dbReference>
<protein>
    <recommendedName>
        <fullName evidence="4">rhamnogalacturonan endolyase</fullName>
        <ecNumber evidence="4">4.2.2.23</ecNumber>
    </recommendedName>
</protein>
<keyword evidence="8" id="KW-0119">Carbohydrate metabolism</keyword>
<evidence type="ECO:0000256" key="7">
    <source>
        <dbReference type="ARBA" id="ARBA00023239"/>
    </source>
</evidence>
<comment type="caution">
    <text evidence="12">The sequence shown here is derived from an EMBL/GenBank/DDBJ whole genome shotgun (WGS) entry which is preliminary data.</text>
</comment>
<evidence type="ECO:0000256" key="5">
    <source>
        <dbReference type="ARBA" id="ARBA00022525"/>
    </source>
</evidence>
<evidence type="ECO:0000256" key="9">
    <source>
        <dbReference type="ARBA" id="ARBA00023326"/>
    </source>
</evidence>
<dbReference type="GO" id="GO:0005576">
    <property type="term" value="C:extracellular region"/>
    <property type="evidence" value="ECO:0007669"/>
    <property type="project" value="UniProtKB-SubCell"/>
</dbReference>
<sequence>MHNKETYYQGPLHSDLTVDGIVYNYIVSSHHGNSNPTVKDGFDRTWGPFYYHFNKGKKGSSMESLRKDALQYYDRSFDADFYDSIADKVPNYVPTSKRGSLKLRVNLPEKSSRPLVILTANGQDFQDNFSDDGKSLQYWQDIDSNGEVTIDRIAAGTYRLTIYADGVFGQYIQDDVKISSRKETTVNAKWNPESNGHELWRIGTPDKTSGEFRHGYARDPNHPLHPEEYRIYWGAYDFYADFPDGVNFHVGKSNESVDFNYVHWGKYNGTNTNDINNWTVTFDLSANDLKQAKTGNAILTMQLAGAQTAAGNTHHSTSRWGQFDYTVTVNNHDLDPWTIHDYDSSSCALRSGISCRNLAHKFSFKSGLLKEGSNEMILSIPHGATSCYVQYDALRLEVS</sequence>
<dbReference type="SUPFAM" id="SSF49785">
    <property type="entry name" value="Galactose-binding domain-like"/>
    <property type="match status" value="1"/>
</dbReference>
<feature type="domain" description="Rhamnogalacturonan lyase" evidence="10">
    <location>
        <begin position="198"/>
        <end position="396"/>
    </location>
</feature>
<dbReference type="Gene3D" id="2.60.120.260">
    <property type="entry name" value="Galactose-binding domain-like"/>
    <property type="match status" value="1"/>
</dbReference>
<dbReference type="GO" id="GO:0102210">
    <property type="term" value="F:rhamnogalacturonan endolyase activity"/>
    <property type="evidence" value="ECO:0007669"/>
    <property type="project" value="UniProtKB-EC"/>
</dbReference>
<keyword evidence="6" id="KW-0732">Signal</keyword>
<feature type="domain" description="Rhamnogalacturonan lyase" evidence="11">
    <location>
        <begin position="111"/>
        <end position="186"/>
    </location>
</feature>
<evidence type="ECO:0000256" key="1">
    <source>
        <dbReference type="ARBA" id="ARBA00001324"/>
    </source>
</evidence>
<reference evidence="12 13" key="1">
    <citation type="journal article" date="2016" name="Genome Biol. Evol.">
        <title>Divergent and convergent evolution of fungal pathogenicity.</title>
        <authorList>
            <person name="Shang Y."/>
            <person name="Xiao G."/>
            <person name="Zheng P."/>
            <person name="Cen K."/>
            <person name="Zhan S."/>
            <person name="Wang C."/>
        </authorList>
    </citation>
    <scope>NUCLEOTIDE SEQUENCE [LARGE SCALE GENOMIC DNA]</scope>
    <source>
        <strain evidence="12 13">ARSEF 7405</strain>
    </source>
</reference>
<dbReference type="VEuPathDB" id="FungiDB:AAP_02827"/>
<evidence type="ECO:0000313" key="13">
    <source>
        <dbReference type="Proteomes" id="UP000242877"/>
    </source>
</evidence>
<evidence type="ECO:0000256" key="2">
    <source>
        <dbReference type="ARBA" id="ARBA00004613"/>
    </source>
</evidence>
<evidence type="ECO:0000313" key="12">
    <source>
        <dbReference type="EMBL" id="KZZ92746.1"/>
    </source>
</evidence>
<dbReference type="SUPFAM" id="SSF49452">
    <property type="entry name" value="Starch-binding domain-like"/>
    <property type="match status" value="1"/>
</dbReference>
<evidence type="ECO:0000256" key="8">
    <source>
        <dbReference type="ARBA" id="ARBA00023277"/>
    </source>
</evidence>
<dbReference type="SUPFAM" id="SSF74650">
    <property type="entry name" value="Galactose mutarotase-like"/>
    <property type="match status" value="1"/>
</dbReference>
<dbReference type="Pfam" id="PF14683">
    <property type="entry name" value="CBM-like"/>
    <property type="match status" value="1"/>
</dbReference>
<keyword evidence="9" id="KW-0624">Polysaccharide degradation</keyword>
<gene>
    <name evidence="12" type="ORF">AAP_02827</name>
</gene>
<evidence type="ECO:0000259" key="11">
    <source>
        <dbReference type="Pfam" id="PF14686"/>
    </source>
</evidence>
<evidence type="ECO:0000259" key="10">
    <source>
        <dbReference type="Pfam" id="PF14683"/>
    </source>
</evidence>
<keyword evidence="5" id="KW-0964">Secreted</keyword>
<keyword evidence="7 12" id="KW-0456">Lyase</keyword>
<dbReference type="InterPro" id="IPR029413">
    <property type="entry name" value="RG-lyase_II"/>
</dbReference>
<dbReference type="OrthoDB" id="2130367at2759"/>
<evidence type="ECO:0000256" key="3">
    <source>
        <dbReference type="ARBA" id="ARBA00010418"/>
    </source>
</evidence>
<dbReference type="Gene3D" id="2.60.40.1120">
    <property type="entry name" value="Carboxypeptidase-like, regulatory domain"/>
    <property type="match status" value="1"/>
</dbReference>
<comment type="similarity">
    <text evidence="3">Belongs to the polysaccharide lyase 4 family.</text>
</comment>
<accession>A0A167ZJN5</accession>
<keyword evidence="13" id="KW-1185">Reference proteome</keyword>
<dbReference type="PANTHER" id="PTHR32018:SF9">
    <property type="entry name" value="RHAMNOGALACTURONATE LYASE B"/>
    <property type="match status" value="1"/>
</dbReference>
<dbReference type="EC" id="4.2.2.23" evidence="4"/>
<evidence type="ECO:0000256" key="6">
    <source>
        <dbReference type="ARBA" id="ARBA00022729"/>
    </source>
</evidence>
<dbReference type="InterPro" id="IPR051850">
    <property type="entry name" value="Polysacch_Lyase_4"/>
</dbReference>
<dbReference type="InterPro" id="IPR029411">
    <property type="entry name" value="RG-lyase_III"/>
</dbReference>
<dbReference type="AlphaFoldDB" id="A0A167ZJN5"/>
<dbReference type="CDD" id="cd10316">
    <property type="entry name" value="RGL4_M"/>
    <property type="match status" value="1"/>
</dbReference>
<dbReference type="CDD" id="cd10317">
    <property type="entry name" value="RGL4_C"/>
    <property type="match status" value="1"/>
</dbReference>
<comment type="subcellular location">
    <subcellularLocation>
        <location evidence="2">Secreted</location>
    </subcellularLocation>
</comment>
<comment type="catalytic activity">
    <reaction evidence="1">
        <text>Endotype eliminative cleavage of L-alpha-rhamnopyranosyl-(1-&gt;4)-alpha-D-galactopyranosyluronic acid bonds of rhamnogalacturonan I domains in ramified hairy regions of pectin leaving L-rhamnopyranose at the reducing end and 4-deoxy-4,5-unsaturated D-galactopyranosyluronic acid at the non-reducing end.</text>
        <dbReference type="EC" id="4.2.2.23"/>
    </reaction>
</comment>
<organism evidence="12 13">
    <name type="scientific">Ascosphaera apis ARSEF 7405</name>
    <dbReference type="NCBI Taxonomy" id="392613"/>
    <lineage>
        <taxon>Eukaryota</taxon>
        <taxon>Fungi</taxon>
        <taxon>Dikarya</taxon>
        <taxon>Ascomycota</taxon>
        <taxon>Pezizomycotina</taxon>
        <taxon>Eurotiomycetes</taxon>
        <taxon>Eurotiomycetidae</taxon>
        <taxon>Onygenales</taxon>
        <taxon>Ascosphaeraceae</taxon>
        <taxon>Ascosphaera</taxon>
    </lineage>
</organism>
<dbReference type="GO" id="GO:0000272">
    <property type="term" value="P:polysaccharide catabolic process"/>
    <property type="evidence" value="ECO:0007669"/>
    <property type="project" value="UniProtKB-KW"/>
</dbReference>